<dbReference type="AlphaFoldDB" id="A0A931CMJ1"/>
<comment type="caution">
    <text evidence="1">The sequence shown here is derived from an EMBL/GenBank/DDBJ whole genome shotgun (WGS) entry which is preliminary data.</text>
</comment>
<proteinExistence type="predicted"/>
<dbReference type="Proteomes" id="UP000655366">
    <property type="component" value="Unassembled WGS sequence"/>
</dbReference>
<accession>A0A931CMJ1</accession>
<gene>
    <name evidence="1" type="ORF">IV500_05645</name>
</gene>
<evidence type="ECO:0000313" key="1">
    <source>
        <dbReference type="EMBL" id="MBG0738905.1"/>
    </source>
</evidence>
<sequence>MTTTKHLWDHEHPHYCEHGNFYSRGLATGYESWAEFSRPVTYDRSGPQLIQDGRCSMTGIRI</sequence>
<reference evidence="1 2" key="1">
    <citation type="submission" date="2020-11" db="EMBL/GenBank/DDBJ databases">
        <title>Arthrobacter antarcticus sp. nov., isolated from Antarctic Soil.</title>
        <authorList>
            <person name="Li J."/>
        </authorList>
    </citation>
    <scope>NUCLEOTIDE SEQUENCE [LARGE SCALE GENOMIC DNA]</scope>
    <source>
        <strain evidence="1 2">Z1-20</strain>
    </source>
</reference>
<organism evidence="1 2">
    <name type="scientific">Arthrobacter terrae</name>
    <dbReference type="NCBI Taxonomy" id="2935737"/>
    <lineage>
        <taxon>Bacteria</taxon>
        <taxon>Bacillati</taxon>
        <taxon>Actinomycetota</taxon>
        <taxon>Actinomycetes</taxon>
        <taxon>Micrococcales</taxon>
        <taxon>Micrococcaceae</taxon>
        <taxon>Arthrobacter</taxon>
    </lineage>
</organism>
<dbReference type="RefSeq" id="WP_196395858.1">
    <property type="nucleotide sequence ID" value="NZ_JADNYM010000006.1"/>
</dbReference>
<name>A0A931CMJ1_9MICC</name>
<dbReference type="EMBL" id="JADNYM010000006">
    <property type="protein sequence ID" value="MBG0738905.1"/>
    <property type="molecule type" value="Genomic_DNA"/>
</dbReference>
<evidence type="ECO:0000313" key="2">
    <source>
        <dbReference type="Proteomes" id="UP000655366"/>
    </source>
</evidence>
<keyword evidence="2" id="KW-1185">Reference proteome</keyword>
<protein>
    <submittedName>
        <fullName evidence="1">Uncharacterized protein</fullName>
    </submittedName>
</protein>